<gene>
    <name evidence="2" type="ORF">NDI56_10665</name>
</gene>
<dbReference type="InterPro" id="IPR055943">
    <property type="entry name" value="DUF7521"/>
</dbReference>
<name>A0ABU2FC88_9EURY</name>
<sequence>MAGVSVLLVAQALALLSLLVGLVIFSLALYGYRRNDSRAMLALGCGIAMLTVVSTIATILAARLFGGRLAPVGSEAAELVGMCLILYAIVLARRE</sequence>
<keyword evidence="1" id="KW-0812">Transmembrane</keyword>
<dbReference type="Pfam" id="PF24365">
    <property type="entry name" value="DUF7521"/>
    <property type="match status" value="1"/>
</dbReference>
<evidence type="ECO:0000313" key="3">
    <source>
        <dbReference type="Proteomes" id="UP001259659"/>
    </source>
</evidence>
<keyword evidence="1" id="KW-0472">Membrane</keyword>
<organism evidence="2 3">
    <name type="scientific">Haloarcula saliterrae</name>
    <dbReference type="NCBI Taxonomy" id="2950534"/>
    <lineage>
        <taxon>Archaea</taxon>
        <taxon>Methanobacteriati</taxon>
        <taxon>Methanobacteriota</taxon>
        <taxon>Stenosarchaea group</taxon>
        <taxon>Halobacteria</taxon>
        <taxon>Halobacteriales</taxon>
        <taxon>Haloarculaceae</taxon>
        <taxon>Haloarcula</taxon>
    </lineage>
</organism>
<reference evidence="2 3" key="1">
    <citation type="submission" date="2022-06" db="EMBL/GenBank/DDBJ databases">
        <title>Haloarcula sp. a new haloarchaeum isolate from saline soil.</title>
        <authorList>
            <person name="Strakova D."/>
            <person name="Galisteo C."/>
            <person name="Sanchez-Porro C."/>
            <person name="Ventosa A."/>
        </authorList>
    </citation>
    <scope>NUCLEOTIDE SEQUENCE [LARGE SCALE GENOMIC DNA]</scope>
    <source>
        <strain evidence="2 3">S1CR25-12</strain>
    </source>
</reference>
<dbReference type="EMBL" id="JAMQON010000002">
    <property type="protein sequence ID" value="MDS0259854.1"/>
    <property type="molecule type" value="Genomic_DNA"/>
</dbReference>
<protein>
    <submittedName>
        <fullName evidence="2">Uncharacterized protein</fullName>
    </submittedName>
</protein>
<evidence type="ECO:0000256" key="1">
    <source>
        <dbReference type="SAM" id="Phobius"/>
    </source>
</evidence>
<proteinExistence type="predicted"/>
<accession>A0ABU2FC88</accession>
<keyword evidence="1" id="KW-1133">Transmembrane helix</keyword>
<comment type="caution">
    <text evidence="2">The sequence shown here is derived from an EMBL/GenBank/DDBJ whole genome shotgun (WGS) entry which is preliminary data.</text>
</comment>
<evidence type="ECO:0000313" key="2">
    <source>
        <dbReference type="EMBL" id="MDS0259854.1"/>
    </source>
</evidence>
<feature type="transmembrane region" description="Helical" evidence="1">
    <location>
        <begin position="41"/>
        <end position="64"/>
    </location>
</feature>
<keyword evidence="3" id="KW-1185">Reference proteome</keyword>
<dbReference type="Proteomes" id="UP001259659">
    <property type="component" value="Unassembled WGS sequence"/>
</dbReference>
<feature type="transmembrane region" description="Helical" evidence="1">
    <location>
        <begin position="6"/>
        <end position="29"/>
    </location>
</feature>
<feature type="transmembrane region" description="Helical" evidence="1">
    <location>
        <begin position="76"/>
        <end position="92"/>
    </location>
</feature>
<dbReference type="RefSeq" id="WP_310919508.1">
    <property type="nucleotide sequence ID" value="NZ_JAMQON010000002.1"/>
</dbReference>